<dbReference type="PRINTS" id="PR00455">
    <property type="entry name" value="HTHTETR"/>
</dbReference>
<dbReference type="InterPro" id="IPR050109">
    <property type="entry name" value="HTH-type_TetR-like_transc_reg"/>
</dbReference>
<reference evidence="6 7" key="1">
    <citation type="submission" date="2020-08" db="EMBL/GenBank/DDBJ databases">
        <title>Sequencing the genomes of 1000 actinobacteria strains.</title>
        <authorList>
            <person name="Klenk H.-P."/>
        </authorList>
    </citation>
    <scope>NUCLEOTIDE SEQUENCE [LARGE SCALE GENOMIC DNA]</scope>
    <source>
        <strain evidence="6 7">DSM 44551</strain>
    </source>
</reference>
<dbReference type="PANTHER" id="PTHR30055:SF234">
    <property type="entry name" value="HTH-TYPE TRANSCRIPTIONAL REGULATOR BETI"/>
    <property type="match status" value="1"/>
</dbReference>
<dbReference type="InterPro" id="IPR023772">
    <property type="entry name" value="DNA-bd_HTH_TetR-type_CS"/>
</dbReference>
<dbReference type="Gene3D" id="1.10.10.60">
    <property type="entry name" value="Homeodomain-like"/>
    <property type="match status" value="1"/>
</dbReference>
<dbReference type="AlphaFoldDB" id="A0A7W8VCH8"/>
<sequence>MAEQGWRERKKELTRKALVEAGLRLFEEHGYAETSIARIAAEAGIAPRTFFSYFAGKEDLVFADTPDRLAIALAAMERRAPEDTVADVLERVAADTFGDALGGTDPLGLSGARMRLVTAVPALRAAALDRLWAAERTMAEGLARAFPGELDEDTAAMLVGSVVGAYLGAAGAALRRGEGPEAVRRAVHAAIGYAVQAARTVPLPGHGTPPARR</sequence>
<keyword evidence="3" id="KW-0804">Transcription</keyword>
<dbReference type="Gene3D" id="1.10.357.10">
    <property type="entry name" value="Tetracycline Repressor, domain 2"/>
    <property type="match status" value="1"/>
</dbReference>
<gene>
    <name evidence="6" type="ORF">HDA36_001027</name>
</gene>
<proteinExistence type="predicted"/>
<dbReference type="PANTHER" id="PTHR30055">
    <property type="entry name" value="HTH-TYPE TRANSCRIPTIONAL REGULATOR RUTR"/>
    <property type="match status" value="1"/>
</dbReference>
<dbReference type="RefSeq" id="WP_184389253.1">
    <property type="nucleotide sequence ID" value="NZ_BAAAJD010000063.1"/>
</dbReference>
<evidence type="ECO:0000256" key="3">
    <source>
        <dbReference type="ARBA" id="ARBA00023163"/>
    </source>
</evidence>
<dbReference type="SUPFAM" id="SSF46689">
    <property type="entry name" value="Homeodomain-like"/>
    <property type="match status" value="1"/>
</dbReference>
<dbReference type="GO" id="GO:0003700">
    <property type="term" value="F:DNA-binding transcription factor activity"/>
    <property type="evidence" value="ECO:0007669"/>
    <property type="project" value="TreeGrafter"/>
</dbReference>
<evidence type="ECO:0000256" key="4">
    <source>
        <dbReference type="PROSITE-ProRule" id="PRU00335"/>
    </source>
</evidence>
<dbReference type="PROSITE" id="PS01081">
    <property type="entry name" value="HTH_TETR_1"/>
    <property type="match status" value="1"/>
</dbReference>
<dbReference type="Proteomes" id="UP000572635">
    <property type="component" value="Unassembled WGS sequence"/>
</dbReference>
<evidence type="ECO:0000256" key="1">
    <source>
        <dbReference type="ARBA" id="ARBA00023015"/>
    </source>
</evidence>
<evidence type="ECO:0000259" key="5">
    <source>
        <dbReference type="PROSITE" id="PS50977"/>
    </source>
</evidence>
<dbReference type="InterPro" id="IPR001647">
    <property type="entry name" value="HTH_TetR"/>
</dbReference>
<evidence type="ECO:0000313" key="6">
    <source>
        <dbReference type="EMBL" id="MBB5430943.1"/>
    </source>
</evidence>
<comment type="caution">
    <text evidence="6">The sequence shown here is derived from an EMBL/GenBank/DDBJ whole genome shotgun (WGS) entry which is preliminary data.</text>
</comment>
<keyword evidence="1" id="KW-0805">Transcription regulation</keyword>
<feature type="DNA-binding region" description="H-T-H motif" evidence="4">
    <location>
        <begin position="35"/>
        <end position="54"/>
    </location>
</feature>
<organism evidence="6 7">
    <name type="scientific">Nocardiopsis composta</name>
    <dbReference type="NCBI Taxonomy" id="157465"/>
    <lineage>
        <taxon>Bacteria</taxon>
        <taxon>Bacillati</taxon>
        <taxon>Actinomycetota</taxon>
        <taxon>Actinomycetes</taxon>
        <taxon>Streptosporangiales</taxon>
        <taxon>Nocardiopsidaceae</taxon>
        <taxon>Nocardiopsis</taxon>
    </lineage>
</organism>
<accession>A0A7W8VCH8</accession>
<dbReference type="PROSITE" id="PS50977">
    <property type="entry name" value="HTH_TETR_2"/>
    <property type="match status" value="1"/>
</dbReference>
<keyword evidence="7" id="KW-1185">Reference proteome</keyword>
<feature type="domain" description="HTH tetR-type" evidence="5">
    <location>
        <begin position="12"/>
        <end position="72"/>
    </location>
</feature>
<name>A0A7W8VCH8_9ACTN</name>
<evidence type="ECO:0000256" key="2">
    <source>
        <dbReference type="ARBA" id="ARBA00023125"/>
    </source>
</evidence>
<dbReference type="Pfam" id="PF00440">
    <property type="entry name" value="TetR_N"/>
    <property type="match status" value="1"/>
</dbReference>
<evidence type="ECO:0000313" key="7">
    <source>
        <dbReference type="Proteomes" id="UP000572635"/>
    </source>
</evidence>
<keyword evidence="2 4" id="KW-0238">DNA-binding</keyword>
<dbReference type="InterPro" id="IPR009057">
    <property type="entry name" value="Homeodomain-like_sf"/>
</dbReference>
<dbReference type="GO" id="GO:0000976">
    <property type="term" value="F:transcription cis-regulatory region binding"/>
    <property type="evidence" value="ECO:0007669"/>
    <property type="project" value="TreeGrafter"/>
</dbReference>
<dbReference type="EMBL" id="JACHDB010000001">
    <property type="protein sequence ID" value="MBB5430943.1"/>
    <property type="molecule type" value="Genomic_DNA"/>
</dbReference>
<protein>
    <submittedName>
        <fullName evidence="6">AcrR family transcriptional regulator</fullName>
    </submittedName>
</protein>